<accession>A0A9J6D442</accession>
<name>A0A9J6D442_RHIMP</name>
<dbReference type="EMBL" id="JABSTU010000011">
    <property type="protein sequence ID" value="KAH8008852.1"/>
    <property type="molecule type" value="Genomic_DNA"/>
</dbReference>
<dbReference type="Pfam" id="PF01431">
    <property type="entry name" value="Peptidase_M13"/>
    <property type="match status" value="1"/>
</dbReference>
<proteinExistence type="predicted"/>
<dbReference type="InterPro" id="IPR018497">
    <property type="entry name" value="Peptidase_M13_C"/>
</dbReference>
<reference evidence="3" key="2">
    <citation type="submission" date="2021-09" db="EMBL/GenBank/DDBJ databases">
        <authorList>
            <person name="Jia N."/>
            <person name="Wang J."/>
            <person name="Shi W."/>
            <person name="Du L."/>
            <person name="Sun Y."/>
            <person name="Zhan W."/>
            <person name="Jiang J."/>
            <person name="Wang Q."/>
            <person name="Zhang B."/>
            <person name="Ji P."/>
            <person name="Sakyi L.B."/>
            <person name="Cui X."/>
            <person name="Yuan T."/>
            <person name="Jiang B."/>
            <person name="Yang W."/>
            <person name="Lam T.T.-Y."/>
            <person name="Chang Q."/>
            <person name="Ding S."/>
            <person name="Wang X."/>
            <person name="Zhu J."/>
            <person name="Ruan X."/>
            <person name="Zhao L."/>
            <person name="Wei J."/>
            <person name="Que T."/>
            <person name="Du C."/>
            <person name="Cheng J."/>
            <person name="Dai P."/>
            <person name="Han X."/>
            <person name="Huang E."/>
            <person name="Gao Y."/>
            <person name="Liu J."/>
            <person name="Shao H."/>
            <person name="Ye R."/>
            <person name="Li L."/>
            <person name="Wei W."/>
            <person name="Wang X."/>
            <person name="Wang C."/>
            <person name="Huo Q."/>
            <person name="Li W."/>
            <person name="Guo W."/>
            <person name="Chen H."/>
            <person name="Chen S."/>
            <person name="Zhou L."/>
            <person name="Zhou L."/>
            <person name="Ni X."/>
            <person name="Tian J."/>
            <person name="Zhou Y."/>
            <person name="Sheng Y."/>
            <person name="Liu T."/>
            <person name="Pan Y."/>
            <person name="Xia L."/>
            <person name="Li J."/>
            <person name="Zhao F."/>
            <person name="Cao W."/>
        </authorList>
    </citation>
    <scope>NUCLEOTIDE SEQUENCE</scope>
    <source>
        <strain evidence="3">Rmic-2018</strain>
        <tissue evidence="3">Larvae</tissue>
    </source>
</reference>
<feature type="region of interest" description="Disordered" evidence="1">
    <location>
        <begin position="264"/>
        <end position="287"/>
    </location>
</feature>
<organism evidence="3 4">
    <name type="scientific">Rhipicephalus microplus</name>
    <name type="common">Cattle tick</name>
    <name type="synonym">Boophilus microplus</name>
    <dbReference type="NCBI Taxonomy" id="6941"/>
    <lineage>
        <taxon>Eukaryota</taxon>
        <taxon>Metazoa</taxon>
        <taxon>Ecdysozoa</taxon>
        <taxon>Arthropoda</taxon>
        <taxon>Chelicerata</taxon>
        <taxon>Arachnida</taxon>
        <taxon>Acari</taxon>
        <taxon>Parasitiformes</taxon>
        <taxon>Ixodida</taxon>
        <taxon>Ixodoidea</taxon>
        <taxon>Ixodidae</taxon>
        <taxon>Rhipicephalinae</taxon>
        <taxon>Rhipicephalus</taxon>
        <taxon>Boophilus</taxon>
    </lineage>
</organism>
<feature type="domain" description="Peptidase M13 C-terminal" evidence="2">
    <location>
        <begin position="110"/>
        <end position="204"/>
    </location>
</feature>
<evidence type="ECO:0000259" key="2">
    <source>
        <dbReference type="Pfam" id="PF01431"/>
    </source>
</evidence>
<dbReference type="InterPro" id="IPR024079">
    <property type="entry name" value="MetalloPept_cat_dom_sf"/>
</dbReference>
<reference evidence="3" key="1">
    <citation type="journal article" date="2020" name="Cell">
        <title>Large-Scale Comparative Analyses of Tick Genomes Elucidate Their Genetic Diversity and Vector Capacities.</title>
        <authorList>
            <consortium name="Tick Genome and Microbiome Consortium (TIGMIC)"/>
            <person name="Jia N."/>
            <person name="Wang J."/>
            <person name="Shi W."/>
            <person name="Du L."/>
            <person name="Sun Y."/>
            <person name="Zhan W."/>
            <person name="Jiang J.F."/>
            <person name="Wang Q."/>
            <person name="Zhang B."/>
            <person name="Ji P."/>
            <person name="Bell-Sakyi L."/>
            <person name="Cui X.M."/>
            <person name="Yuan T.T."/>
            <person name="Jiang B.G."/>
            <person name="Yang W.F."/>
            <person name="Lam T.T."/>
            <person name="Chang Q.C."/>
            <person name="Ding S.J."/>
            <person name="Wang X.J."/>
            <person name="Zhu J.G."/>
            <person name="Ruan X.D."/>
            <person name="Zhao L."/>
            <person name="Wei J.T."/>
            <person name="Ye R.Z."/>
            <person name="Que T.C."/>
            <person name="Du C.H."/>
            <person name="Zhou Y.H."/>
            <person name="Cheng J.X."/>
            <person name="Dai P.F."/>
            <person name="Guo W.B."/>
            <person name="Han X.H."/>
            <person name="Huang E.J."/>
            <person name="Li L.F."/>
            <person name="Wei W."/>
            <person name="Gao Y.C."/>
            <person name="Liu J.Z."/>
            <person name="Shao H.Z."/>
            <person name="Wang X."/>
            <person name="Wang C.C."/>
            <person name="Yang T.C."/>
            <person name="Huo Q.B."/>
            <person name="Li W."/>
            <person name="Chen H.Y."/>
            <person name="Chen S.E."/>
            <person name="Zhou L.G."/>
            <person name="Ni X.B."/>
            <person name="Tian J.H."/>
            <person name="Sheng Y."/>
            <person name="Liu T."/>
            <person name="Pan Y.S."/>
            <person name="Xia L.Y."/>
            <person name="Li J."/>
            <person name="Zhao F."/>
            <person name="Cao W.C."/>
        </authorList>
    </citation>
    <scope>NUCLEOTIDE SEQUENCE</scope>
    <source>
        <strain evidence="3">Rmic-2018</strain>
    </source>
</reference>
<dbReference type="AlphaFoldDB" id="A0A9J6D442"/>
<dbReference type="Gene3D" id="3.40.390.10">
    <property type="entry name" value="Collagenase (Catalytic Domain)"/>
    <property type="match status" value="1"/>
</dbReference>
<dbReference type="VEuPathDB" id="VectorBase:LOC119178551"/>
<comment type="caution">
    <text evidence="3">The sequence shown here is derived from an EMBL/GenBank/DDBJ whole genome shotgun (WGS) entry which is preliminary data.</text>
</comment>
<dbReference type="GO" id="GO:0004222">
    <property type="term" value="F:metalloendopeptidase activity"/>
    <property type="evidence" value="ECO:0007669"/>
    <property type="project" value="InterPro"/>
</dbReference>
<dbReference type="InterPro" id="IPR000718">
    <property type="entry name" value="Peptidase_M13"/>
</dbReference>
<dbReference type="PROSITE" id="PS51885">
    <property type="entry name" value="NEPRILYSIN"/>
    <property type="match status" value="1"/>
</dbReference>
<evidence type="ECO:0000256" key="1">
    <source>
        <dbReference type="SAM" id="MobiDB-lite"/>
    </source>
</evidence>
<evidence type="ECO:0000313" key="4">
    <source>
        <dbReference type="Proteomes" id="UP000821866"/>
    </source>
</evidence>
<dbReference type="PANTHER" id="PTHR11733:SF241">
    <property type="entry name" value="GH26575P-RELATED"/>
    <property type="match status" value="1"/>
</dbReference>
<evidence type="ECO:0000313" key="3">
    <source>
        <dbReference type="EMBL" id="KAH8008852.1"/>
    </source>
</evidence>
<gene>
    <name evidence="3" type="ORF">HPB51_005899</name>
</gene>
<dbReference type="GO" id="GO:0016485">
    <property type="term" value="P:protein processing"/>
    <property type="evidence" value="ECO:0007669"/>
    <property type="project" value="TreeGrafter"/>
</dbReference>
<dbReference type="GO" id="GO:0005886">
    <property type="term" value="C:plasma membrane"/>
    <property type="evidence" value="ECO:0007669"/>
    <property type="project" value="TreeGrafter"/>
</dbReference>
<sequence length="287" mass="31936">MRSRYNVAQQAVYLPVGLVGDSLPANSTMPVYHASRTAVRLYLGLLPLVYERWDSNENTEALEVLSGSSASRLAHLLDCLEADWSAMPMELRLSTDDGQIPPAEARYAILAQSAALALAYAAFKELLSVERVWKVDFRLLPLADVTSEQLFFLFYALDNCERSDKPYRVHRFKAWRILPPEYRVNIPLRHLPQFAQAFRCNASSSGGNSWHGRAWPMVAPVESRCEAVHWNVPPSPNSRTRRAGLHADIPPEFLGGVVELPSTTAASSGGARLRDHATAPTISNRVR</sequence>
<dbReference type="Proteomes" id="UP000821866">
    <property type="component" value="Chromosome 9"/>
</dbReference>
<dbReference type="PANTHER" id="PTHR11733">
    <property type="entry name" value="ZINC METALLOPROTEASE FAMILY M13 NEPRILYSIN-RELATED"/>
    <property type="match status" value="1"/>
</dbReference>
<keyword evidence="4" id="KW-1185">Reference proteome</keyword>
<protein>
    <recommendedName>
        <fullName evidence="2">Peptidase M13 C-terminal domain-containing protein</fullName>
    </recommendedName>
</protein>
<dbReference type="SUPFAM" id="SSF55486">
    <property type="entry name" value="Metalloproteases ('zincins'), catalytic domain"/>
    <property type="match status" value="1"/>
</dbReference>